<protein>
    <recommendedName>
        <fullName evidence="5">Pectinesterase inhibitor domain-containing protein</fullName>
    </recommendedName>
</protein>
<feature type="compositionally biased region" description="Polar residues" evidence="1">
    <location>
        <begin position="43"/>
        <end position="55"/>
    </location>
</feature>
<keyword evidence="4" id="KW-1185">Reference proteome</keyword>
<dbReference type="AlphaFoldDB" id="A0AAV5LV09"/>
<comment type="caution">
    <text evidence="3">The sequence shown here is derived from an EMBL/GenBank/DDBJ whole genome shotgun (WGS) entry which is preliminary data.</text>
</comment>
<name>A0AAV5LV09_9ROSI</name>
<reference evidence="3 4" key="1">
    <citation type="journal article" date="2021" name="Commun. Biol.">
        <title>The genome of Shorea leprosula (Dipterocarpaceae) highlights the ecological relevance of drought in aseasonal tropical rainforests.</title>
        <authorList>
            <person name="Ng K.K.S."/>
            <person name="Kobayashi M.J."/>
            <person name="Fawcett J.A."/>
            <person name="Hatakeyama M."/>
            <person name="Paape T."/>
            <person name="Ng C.H."/>
            <person name="Ang C.C."/>
            <person name="Tnah L.H."/>
            <person name="Lee C.T."/>
            <person name="Nishiyama T."/>
            <person name="Sese J."/>
            <person name="O'Brien M.J."/>
            <person name="Copetti D."/>
            <person name="Mohd Noor M.I."/>
            <person name="Ong R.C."/>
            <person name="Putra M."/>
            <person name="Sireger I.Z."/>
            <person name="Indrioko S."/>
            <person name="Kosugi Y."/>
            <person name="Izuno A."/>
            <person name="Isagi Y."/>
            <person name="Lee S.L."/>
            <person name="Shimizu K.K."/>
        </authorList>
    </citation>
    <scope>NUCLEOTIDE SEQUENCE [LARGE SCALE GENOMIC DNA]</scope>
    <source>
        <strain evidence="3">214</strain>
    </source>
</reference>
<dbReference type="Proteomes" id="UP001054252">
    <property type="component" value="Unassembled WGS sequence"/>
</dbReference>
<evidence type="ECO:0000313" key="3">
    <source>
        <dbReference type="EMBL" id="GKV40511.1"/>
    </source>
</evidence>
<feature type="signal peptide" evidence="2">
    <location>
        <begin position="1"/>
        <end position="17"/>
    </location>
</feature>
<sequence>MLLLMALSCLSSSSVDATDHAALPHSSQIKAKNQAAAPHSSLGPFTSQPTSSSSRLPVLHDWGTRSQKTTDEMRANPALKKLCSDKDHPKVCTNTLMPFVMANNDPKTRTTMVLKVSVKLTYDKAKATGPYSKATGTPWTPLKLMTFSQSTANSATTSIINVDVCEDAFVKAGIKSPLARTNEVLRKMVANNLSSGVDLIRA</sequence>
<gene>
    <name evidence="3" type="ORF">SLEP1_g48145</name>
</gene>
<evidence type="ECO:0000256" key="1">
    <source>
        <dbReference type="SAM" id="MobiDB-lite"/>
    </source>
</evidence>
<organism evidence="3 4">
    <name type="scientific">Rubroshorea leprosula</name>
    <dbReference type="NCBI Taxonomy" id="152421"/>
    <lineage>
        <taxon>Eukaryota</taxon>
        <taxon>Viridiplantae</taxon>
        <taxon>Streptophyta</taxon>
        <taxon>Embryophyta</taxon>
        <taxon>Tracheophyta</taxon>
        <taxon>Spermatophyta</taxon>
        <taxon>Magnoliopsida</taxon>
        <taxon>eudicotyledons</taxon>
        <taxon>Gunneridae</taxon>
        <taxon>Pentapetalae</taxon>
        <taxon>rosids</taxon>
        <taxon>malvids</taxon>
        <taxon>Malvales</taxon>
        <taxon>Dipterocarpaceae</taxon>
        <taxon>Rubroshorea</taxon>
    </lineage>
</organism>
<evidence type="ECO:0000256" key="2">
    <source>
        <dbReference type="SAM" id="SignalP"/>
    </source>
</evidence>
<proteinExistence type="predicted"/>
<evidence type="ECO:0008006" key="5">
    <source>
        <dbReference type="Google" id="ProtNLM"/>
    </source>
</evidence>
<dbReference type="SUPFAM" id="SSF101148">
    <property type="entry name" value="Plant invertase/pectin methylesterase inhibitor"/>
    <property type="match status" value="1"/>
</dbReference>
<keyword evidence="2" id="KW-0732">Signal</keyword>
<evidence type="ECO:0000313" key="4">
    <source>
        <dbReference type="Proteomes" id="UP001054252"/>
    </source>
</evidence>
<feature type="chain" id="PRO_5043966447" description="Pectinesterase inhibitor domain-containing protein" evidence="2">
    <location>
        <begin position="18"/>
        <end position="202"/>
    </location>
</feature>
<accession>A0AAV5LV09</accession>
<dbReference type="InterPro" id="IPR035513">
    <property type="entry name" value="Invertase/methylesterase_inhib"/>
</dbReference>
<feature type="region of interest" description="Disordered" evidence="1">
    <location>
        <begin position="27"/>
        <end position="71"/>
    </location>
</feature>
<dbReference type="EMBL" id="BPVZ01000142">
    <property type="protein sequence ID" value="GKV40511.1"/>
    <property type="molecule type" value="Genomic_DNA"/>
</dbReference>